<evidence type="ECO:0000256" key="10">
    <source>
        <dbReference type="ARBA" id="ARBA00023136"/>
    </source>
</evidence>
<feature type="region of interest" description="Disordered" evidence="13">
    <location>
        <begin position="1"/>
        <end position="48"/>
    </location>
</feature>
<feature type="transmembrane region" description="Helical" evidence="14">
    <location>
        <begin position="435"/>
        <end position="457"/>
    </location>
</feature>
<keyword evidence="9" id="KW-0406">Ion transport</keyword>
<proteinExistence type="inferred from homology"/>
<dbReference type="InterPro" id="IPR004842">
    <property type="entry name" value="SLC12A_fam"/>
</dbReference>
<feature type="transmembrane region" description="Helical" evidence="14">
    <location>
        <begin position="207"/>
        <end position="227"/>
    </location>
</feature>
<evidence type="ECO:0000313" key="17">
    <source>
        <dbReference type="Proteomes" id="UP000005408"/>
    </source>
</evidence>
<feature type="transmembrane region" description="Helical" evidence="14">
    <location>
        <begin position="89"/>
        <end position="111"/>
    </location>
</feature>
<dbReference type="GO" id="GO:0055064">
    <property type="term" value="P:chloride ion homeostasis"/>
    <property type="evidence" value="ECO:0007669"/>
    <property type="project" value="TreeGrafter"/>
</dbReference>
<evidence type="ECO:0000259" key="15">
    <source>
        <dbReference type="Pfam" id="PF00324"/>
    </source>
</evidence>
<dbReference type="GO" id="GO:0055075">
    <property type="term" value="P:potassium ion homeostasis"/>
    <property type="evidence" value="ECO:0007669"/>
    <property type="project" value="TreeGrafter"/>
</dbReference>
<sequence length="719" mass="79130">MSGSSDNENTSLMAEQAKAKKKQPDWSRFGLSREPVKGESDLTRSASEIQDGSYQSLEEGKHNELYREDQNLSSHKPWYKANFFISEPVLFGTWDGVFTSCLINILGVVIFLRMGWIVGNAGILLTILMIFVTVFLVLIVALSAIGVCERCKMEGGGVYFLVAHVLGGRIGGCIGILYCFAQSVSCSLSVMGFGESIMRLMNEDNPWIARGVAIALVLLLLGINVAGVKWVIRLQLILLFALFFSAMDLIVGSFVHTDIEHGVMGYSEFNLRNNSNPDFLPGENFFSMMGLFFSTVTGILAGINMSGDLKDPFNNIPQGTLAALGVSTILYVSFTLVLGATCVRVYLIDDVMIAEKVSIAGVLWLAGLYISSVSSCMGSLYGPPRILQSIANENVMPIIRVLGQGRGPNKVPIYALILITLVTLLFIFVGDVNSLAPIVTTSFMMTYAAIDYAYFALAMSYDRRHEKELKYGPMNKKMNSSSGEMGNGCLGYGTCSTQTRPKDSFEKLATDLDSLFPERMTQRGQHHLARQNGSAASTPEADFDATKRRISVEGTTDQNDKSTLLPEKTTVGAEEEEKKPLSDEIIKQPTSWYSFLCNRWLSLIGTIVCIVIMFSVQWAYALGEVTAVLIIYIYIGQASPGYFPGIADFNMYDWIKGGIKRCCRGGKNVQEEIIVAPATPAMNLMAAQLTDDNEDFANRGRYHQSEIVRGENFDDYDSN</sequence>
<dbReference type="FunFam" id="1.20.1740.10:FF:000030">
    <property type="entry name" value="solute carrier family 12 member 8"/>
    <property type="match status" value="1"/>
</dbReference>
<accession>A0A8W8NDZ8</accession>
<evidence type="ECO:0000256" key="13">
    <source>
        <dbReference type="SAM" id="MobiDB-lite"/>
    </source>
</evidence>
<dbReference type="Proteomes" id="UP000005408">
    <property type="component" value="Unassembled WGS sequence"/>
</dbReference>
<keyword evidence="4" id="KW-0633">Potassium transport</keyword>
<evidence type="ECO:0000256" key="14">
    <source>
        <dbReference type="SAM" id="Phobius"/>
    </source>
</evidence>
<dbReference type="GO" id="GO:0016020">
    <property type="term" value="C:membrane"/>
    <property type="evidence" value="ECO:0007669"/>
    <property type="project" value="UniProtKB-SubCell"/>
</dbReference>
<keyword evidence="6" id="KW-0769">Symport</keyword>
<evidence type="ECO:0000256" key="8">
    <source>
        <dbReference type="ARBA" id="ARBA00022989"/>
    </source>
</evidence>
<feature type="domain" description="Amino acid permease/ SLC12A" evidence="15">
    <location>
        <begin position="97"/>
        <end position="461"/>
    </location>
</feature>
<keyword evidence="3" id="KW-0813">Transport</keyword>
<feature type="transmembrane region" description="Helical" evidence="14">
    <location>
        <begin position="359"/>
        <end position="381"/>
    </location>
</feature>
<organism evidence="16 17">
    <name type="scientific">Magallana gigas</name>
    <name type="common">Pacific oyster</name>
    <name type="synonym">Crassostrea gigas</name>
    <dbReference type="NCBI Taxonomy" id="29159"/>
    <lineage>
        <taxon>Eukaryota</taxon>
        <taxon>Metazoa</taxon>
        <taxon>Spiralia</taxon>
        <taxon>Lophotrochozoa</taxon>
        <taxon>Mollusca</taxon>
        <taxon>Bivalvia</taxon>
        <taxon>Autobranchia</taxon>
        <taxon>Pteriomorphia</taxon>
        <taxon>Ostreida</taxon>
        <taxon>Ostreoidea</taxon>
        <taxon>Ostreidae</taxon>
        <taxon>Magallana</taxon>
    </lineage>
</organism>
<dbReference type="GO" id="GO:0015379">
    <property type="term" value="F:potassium:chloride symporter activity"/>
    <property type="evidence" value="ECO:0007669"/>
    <property type="project" value="TreeGrafter"/>
</dbReference>
<dbReference type="RefSeq" id="XP_011454901.1">
    <property type="nucleotide sequence ID" value="XM_011456599.4"/>
</dbReference>
<dbReference type="Pfam" id="PF00324">
    <property type="entry name" value="AA_permease"/>
    <property type="match status" value="1"/>
</dbReference>
<feature type="transmembrane region" description="Helical" evidence="14">
    <location>
        <begin position="411"/>
        <end position="429"/>
    </location>
</feature>
<evidence type="ECO:0000256" key="2">
    <source>
        <dbReference type="ARBA" id="ARBA00010593"/>
    </source>
</evidence>
<dbReference type="KEGG" id="crg:105347487"/>
<dbReference type="RefSeq" id="XP_065940418.1">
    <property type="nucleotide sequence ID" value="XM_066084346.1"/>
</dbReference>
<dbReference type="OrthoDB" id="2020542at2759"/>
<comment type="subcellular location">
    <subcellularLocation>
        <location evidence="1">Membrane</location>
        <topology evidence="1">Multi-pass membrane protein</topology>
    </subcellularLocation>
</comment>
<dbReference type="RefSeq" id="XP_011454902.1">
    <property type="nucleotide sequence ID" value="XM_011456600.4"/>
</dbReference>
<dbReference type="GO" id="GO:0006884">
    <property type="term" value="P:cell volume homeostasis"/>
    <property type="evidence" value="ECO:0007669"/>
    <property type="project" value="TreeGrafter"/>
</dbReference>
<protein>
    <recommendedName>
        <fullName evidence="12">Solute carrier family 12 member 8</fullName>
    </recommendedName>
</protein>
<dbReference type="OMA" id="IMFIIQW"/>
<evidence type="ECO:0000256" key="12">
    <source>
        <dbReference type="ARBA" id="ARBA00073711"/>
    </source>
</evidence>
<dbReference type="AlphaFoldDB" id="A0A8W8NDZ8"/>
<evidence type="ECO:0000313" key="16">
    <source>
        <dbReference type="EnsemblMetazoa" id="G5445.1:cds"/>
    </source>
</evidence>
<evidence type="ECO:0000256" key="6">
    <source>
        <dbReference type="ARBA" id="ARBA00022847"/>
    </source>
</evidence>
<comment type="similarity">
    <text evidence="2">Belongs to the SLC12A transporter family.</text>
</comment>
<name>A0A8W8NDZ8_MAGGI</name>
<evidence type="ECO:0000256" key="9">
    <source>
        <dbReference type="ARBA" id="ARBA00023065"/>
    </source>
</evidence>
<keyword evidence="17" id="KW-1185">Reference proteome</keyword>
<dbReference type="PANTHER" id="PTHR11827:SF6">
    <property type="entry name" value="SOLUTE CARRIER FAMILY 12 MEMBER 8"/>
    <property type="match status" value="1"/>
</dbReference>
<keyword evidence="11" id="KW-0868">Chloride</keyword>
<evidence type="ECO:0000256" key="4">
    <source>
        <dbReference type="ARBA" id="ARBA00022538"/>
    </source>
</evidence>
<dbReference type="EnsemblMetazoa" id="G5445.1">
    <property type="protein sequence ID" value="G5445.1:cds"/>
    <property type="gene ID" value="G5445"/>
</dbReference>
<feature type="compositionally biased region" description="Polar residues" evidence="13">
    <location>
        <begin position="1"/>
        <end position="13"/>
    </location>
</feature>
<reference evidence="16" key="1">
    <citation type="submission" date="2022-08" db="UniProtKB">
        <authorList>
            <consortium name="EnsemblMetazoa"/>
        </authorList>
    </citation>
    <scope>IDENTIFICATION</scope>
    <source>
        <strain evidence="16">05x7-T-G4-1.051#20</strain>
    </source>
</reference>
<evidence type="ECO:0000256" key="5">
    <source>
        <dbReference type="ARBA" id="ARBA00022692"/>
    </source>
</evidence>
<feature type="transmembrane region" description="Helical" evidence="14">
    <location>
        <begin position="123"/>
        <end position="146"/>
    </location>
</feature>
<dbReference type="InterPro" id="IPR004841">
    <property type="entry name" value="AA-permease/SLC12A_dom"/>
</dbReference>
<feature type="transmembrane region" description="Helical" evidence="14">
    <location>
        <begin position="285"/>
        <end position="307"/>
    </location>
</feature>
<evidence type="ECO:0000256" key="11">
    <source>
        <dbReference type="ARBA" id="ARBA00023214"/>
    </source>
</evidence>
<evidence type="ECO:0000256" key="3">
    <source>
        <dbReference type="ARBA" id="ARBA00022448"/>
    </source>
</evidence>
<feature type="transmembrane region" description="Helical" evidence="14">
    <location>
        <begin position="600"/>
        <end position="620"/>
    </location>
</feature>
<evidence type="ECO:0000256" key="7">
    <source>
        <dbReference type="ARBA" id="ARBA00022958"/>
    </source>
</evidence>
<feature type="region of interest" description="Disordered" evidence="13">
    <location>
        <begin position="550"/>
        <end position="577"/>
    </location>
</feature>
<dbReference type="GO" id="GO:1990573">
    <property type="term" value="P:potassium ion import across plasma membrane"/>
    <property type="evidence" value="ECO:0007669"/>
    <property type="project" value="TreeGrafter"/>
</dbReference>
<dbReference type="RefSeq" id="XP_034323326.1">
    <property type="nucleotide sequence ID" value="XM_034467435.2"/>
</dbReference>
<feature type="transmembrane region" description="Helical" evidence="14">
    <location>
        <begin position="234"/>
        <end position="255"/>
    </location>
</feature>
<feature type="transmembrane region" description="Helical" evidence="14">
    <location>
        <begin position="319"/>
        <end position="347"/>
    </location>
</feature>
<evidence type="ECO:0000256" key="1">
    <source>
        <dbReference type="ARBA" id="ARBA00004141"/>
    </source>
</evidence>
<keyword evidence="8 14" id="KW-1133">Transmembrane helix</keyword>
<dbReference type="Gene3D" id="1.20.1740.10">
    <property type="entry name" value="Amino acid/polyamine transporter I"/>
    <property type="match status" value="1"/>
</dbReference>
<keyword evidence="10 14" id="KW-0472">Membrane</keyword>
<dbReference type="GeneID" id="105347487"/>
<feature type="transmembrane region" description="Helical" evidence="14">
    <location>
        <begin position="158"/>
        <end position="181"/>
    </location>
</feature>
<feature type="transmembrane region" description="Helical" evidence="14">
    <location>
        <begin position="626"/>
        <end position="647"/>
    </location>
</feature>
<dbReference type="PANTHER" id="PTHR11827">
    <property type="entry name" value="SOLUTE CARRIER FAMILY 12, CATION COTRANSPORTERS"/>
    <property type="match status" value="1"/>
</dbReference>
<keyword evidence="5 14" id="KW-0812">Transmembrane</keyword>
<keyword evidence="7" id="KW-0630">Potassium</keyword>